<dbReference type="PANTHER" id="PTHR10192">
    <property type="entry name" value="MOLYBDOPTERIN BIOSYNTHESIS PROTEIN"/>
    <property type="match status" value="1"/>
</dbReference>
<dbReference type="InterPro" id="IPR005110">
    <property type="entry name" value="MoeA_linker/N"/>
</dbReference>
<dbReference type="SUPFAM" id="SSF53218">
    <property type="entry name" value="Molybdenum cofactor biosynthesis proteins"/>
    <property type="match status" value="1"/>
</dbReference>
<dbReference type="SUPFAM" id="SSF63882">
    <property type="entry name" value="MoeA N-terminal region -like"/>
    <property type="match status" value="1"/>
</dbReference>
<dbReference type="PROSITE" id="PS01079">
    <property type="entry name" value="MOCF_BIOSYNTHESIS_2"/>
    <property type="match status" value="1"/>
</dbReference>
<dbReference type="EC" id="2.10.1.1" evidence="6"/>
<evidence type="ECO:0000313" key="8">
    <source>
        <dbReference type="EMBL" id="MFD2591922.1"/>
    </source>
</evidence>
<dbReference type="Gene3D" id="2.40.340.10">
    <property type="entry name" value="MoeA, C-terminal, domain IV"/>
    <property type="match status" value="1"/>
</dbReference>
<dbReference type="InterPro" id="IPR005111">
    <property type="entry name" value="MoeA_C_domain_IV"/>
</dbReference>
<dbReference type="Proteomes" id="UP001597459">
    <property type="component" value="Unassembled WGS sequence"/>
</dbReference>
<dbReference type="NCBIfam" id="TIGR00177">
    <property type="entry name" value="molyb_syn"/>
    <property type="match status" value="1"/>
</dbReference>
<evidence type="ECO:0000256" key="6">
    <source>
        <dbReference type="RuleBase" id="RU365090"/>
    </source>
</evidence>
<name>A0ABW5N8I1_9FLAO</name>
<dbReference type="InterPro" id="IPR036135">
    <property type="entry name" value="MoeA_linker/N_sf"/>
</dbReference>
<dbReference type="InterPro" id="IPR001453">
    <property type="entry name" value="MoaB/Mog_dom"/>
</dbReference>
<keyword evidence="6" id="KW-0500">Molybdenum</keyword>
<dbReference type="SMART" id="SM00852">
    <property type="entry name" value="MoCF_biosynth"/>
    <property type="match status" value="1"/>
</dbReference>
<dbReference type="EMBL" id="JBHULX010000027">
    <property type="protein sequence ID" value="MFD2591922.1"/>
    <property type="molecule type" value="Genomic_DNA"/>
</dbReference>
<dbReference type="Gene3D" id="2.170.190.11">
    <property type="entry name" value="Molybdopterin biosynthesis moea protein, domain 3"/>
    <property type="match status" value="1"/>
</dbReference>
<dbReference type="InterPro" id="IPR008284">
    <property type="entry name" value="MoCF_biosynth_CS"/>
</dbReference>
<organism evidence="8 9">
    <name type="scientific">Aquimarina hainanensis</name>
    <dbReference type="NCBI Taxonomy" id="1578017"/>
    <lineage>
        <taxon>Bacteria</taxon>
        <taxon>Pseudomonadati</taxon>
        <taxon>Bacteroidota</taxon>
        <taxon>Flavobacteriia</taxon>
        <taxon>Flavobacteriales</taxon>
        <taxon>Flavobacteriaceae</taxon>
        <taxon>Aquimarina</taxon>
    </lineage>
</organism>
<keyword evidence="4 6" id="KW-0501">Molybdenum cofactor biosynthesis</keyword>
<dbReference type="NCBIfam" id="NF045515">
    <property type="entry name" value="Glp_gephyrin"/>
    <property type="match status" value="1"/>
</dbReference>
<comment type="similarity">
    <text evidence="3 6">Belongs to the MoeA family.</text>
</comment>
<keyword evidence="6" id="KW-0479">Metal-binding</keyword>
<dbReference type="InterPro" id="IPR036425">
    <property type="entry name" value="MoaB/Mog-like_dom_sf"/>
</dbReference>
<evidence type="ECO:0000259" key="7">
    <source>
        <dbReference type="SMART" id="SM00852"/>
    </source>
</evidence>
<dbReference type="Pfam" id="PF03453">
    <property type="entry name" value="MoeA_N"/>
    <property type="match status" value="1"/>
</dbReference>
<keyword evidence="6" id="KW-0460">Magnesium</keyword>
<comment type="catalytic activity">
    <reaction evidence="5">
        <text>adenylyl-molybdopterin + molybdate = Mo-molybdopterin + AMP + H(+)</text>
        <dbReference type="Rhea" id="RHEA:35047"/>
        <dbReference type="ChEBI" id="CHEBI:15378"/>
        <dbReference type="ChEBI" id="CHEBI:36264"/>
        <dbReference type="ChEBI" id="CHEBI:62727"/>
        <dbReference type="ChEBI" id="CHEBI:71302"/>
        <dbReference type="ChEBI" id="CHEBI:456215"/>
        <dbReference type="EC" id="2.10.1.1"/>
    </reaction>
</comment>
<proteinExistence type="inferred from homology"/>
<reference evidence="9" key="1">
    <citation type="journal article" date="2019" name="Int. J. Syst. Evol. Microbiol.">
        <title>The Global Catalogue of Microorganisms (GCM) 10K type strain sequencing project: providing services to taxonomists for standard genome sequencing and annotation.</title>
        <authorList>
            <consortium name="The Broad Institute Genomics Platform"/>
            <consortium name="The Broad Institute Genome Sequencing Center for Infectious Disease"/>
            <person name="Wu L."/>
            <person name="Ma J."/>
        </authorList>
    </citation>
    <scope>NUCLEOTIDE SEQUENCE [LARGE SCALE GENOMIC DNA]</scope>
    <source>
        <strain evidence="9">KCTC 42423</strain>
    </source>
</reference>
<comment type="caution">
    <text evidence="8">The sequence shown here is derived from an EMBL/GenBank/DDBJ whole genome shotgun (WGS) entry which is preliminary data.</text>
</comment>
<dbReference type="InterPro" id="IPR036688">
    <property type="entry name" value="MoeA_C_domain_IV_sf"/>
</dbReference>
<keyword evidence="9" id="KW-1185">Reference proteome</keyword>
<comment type="function">
    <text evidence="1 6">Catalyzes the insertion of molybdate into adenylated molybdopterin with the concomitant release of AMP.</text>
</comment>
<comment type="cofactor">
    <cofactor evidence="6">
        <name>Mg(2+)</name>
        <dbReference type="ChEBI" id="CHEBI:18420"/>
    </cofactor>
</comment>
<dbReference type="PANTHER" id="PTHR10192:SF5">
    <property type="entry name" value="GEPHYRIN"/>
    <property type="match status" value="1"/>
</dbReference>
<feature type="domain" description="MoaB/Mog" evidence="7">
    <location>
        <begin position="172"/>
        <end position="310"/>
    </location>
</feature>
<gene>
    <name evidence="8" type="primary">glp</name>
    <name evidence="8" type="ORF">ACFSTE_13880</name>
</gene>
<dbReference type="RefSeq" id="WP_378258595.1">
    <property type="nucleotide sequence ID" value="NZ_JBHSJV010000001.1"/>
</dbReference>
<dbReference type="Gene3D" id="3.40.980.10">
    <property type="entry name" value="MoaB/Mog-like domain"/>
    <property type="match status" value="1"/>
</dbReference>
<evidence type="ECO:0000256" key="2">
    <source>
        <dbReference type="ARBA" id="ARBA00005046"/>
    </source>
</evidence>
<evidence type="ECO:0000256" key="1">
    <source>
        <dbReference type="ARBA" id="ARBA00002901"/>
    </source>
</evidence>
<evidence type="ECO:0000313" key="9">
    <source>
        <dbReference type="Proteomes" id="UP001597459"/>
    </source>
</evidence>
<accession>A0ABW5N8I1</accession>
<dbReference type="InterPro" id="IPR038987">
    <property type="entry name" value="MoeA-like"/>
</dbReference>
<sequence>MISVEEAIQKVVKTVQTTTTSQTIRVREAVGEILSKDVIAPINMPPFRQSAMDGYALNLYDNTTYEVRDEVKAGDQHHPVLEKGEAVRIFTGAAVPDTANTVIMQERVVMNENTIAVEGLVNFGDNIRLEGEQIKKGEIALKKDTIITVAGIGYLLSLGIQEIQVYKKPSIGVVVTGNELIEPGKPLSTGKVYDSNGGMLATALQSLEYKEISEYSVKDQYETTKEVLLTALKENDVIVLSGGISVGTYDYVGKALKELGVEEIFYKVKQKPGKPLFFGRKKNKIVFALPGNPAAALSCFYLYVYPALEKLRGNKNFSLDKKEVTSISSFEKKGNRAQFLKAILEENTVTILEGQSSAMLQTFAVANALVYIPEERSRIMKNDTVEVICLPI</sequence>
<dbReference type="SUPFAM" id="SSF63867">
    <property type="entry name" value="MoeA C-terminal domain-like"/>
    <property type="match status" value="1"/>
</dbReference>
<evidence type="ECO:0000256" key="4">
    <source>
        <dbReference type="ARBA" id="ARBA00023150"/>
    </source>
</evidence>
<dbReference type="Pfam" id="PF00994">
    <property type="entry name" value="MoCF_biosynth"/>
    <property type="match status" value="1"/>
</dbReference>
<evidence type="ECO:0000256" key="3">
    <source>
        <dbReference type="ARBA" id="ARBA00010763"/>
    </source>
</evidence>
<dbReference type="Gene3D" id="3.90.105.10">
    <property type="entry name" value="Molybdopterin biosynthesis moea protein, domain 2"/>
    <property type="match status" value="1"/>
</dbReference>
<protein>
    <recommendedName>
        <fullName evidence="6">Molybdopterin molybdenumtransferase</fullName>
        <ecNumber evidence="6">2.10.1.1</ecNumber>
    </recommendedName>
</protein>
<keyword evidence="6" id="KW-0808">Transferase</keyword>
<dbReference type="CDD" id="cd00887">
    <property type="entry name" value="MoeA"/>
    <property type="match status" value="1"/>
</dbReference>
<dbReference type="Pfam" id="PF03454">
    <property type="entry name" value="MoeA_C"/>
    <property type="match status" value="1"/>
</dbReference>
<comment type="pathway">
    <text evidence="2 6">Cofactor biosynthesis; molybdopterin biosynthesis.</text>
</comment>
<evidence type="ECO:0000256" key="5">
    <source>
        <dbReference type="ARBA" id="ARBA00047317"/>
    </source>
</evidence>